<dbReference type="GO" id="GO:0017111">
    <property type="term" value="F:ribonucleoside triphosphate phosphatase activity"/>
    <property type="evidence" value="ECO:0007669"/>
    <property type="project" value="InterPro"/>
</dbReference>
<evidence type="ECO:0000313" key="6">
    <source>
        <dbReference type="Proteomes" id="UP000247586"/>
    </source>
</evidence>
<protein>
    <submittedName>
        <fullName evidence="5">AAA family ATPase</fullName>
    </submittedName>
</protein>
<dbReference type="SMART" id="SM00382">
    <property type="entry name" value="AAA"/>
    <property type="match status" value="1"/>
</dbReference>
<feature type="domain" description="AAA+ ATPase" evidence="4">
    <location>
        <begin position="10"/>
        <end position="164"/>
    </location>
</feature>
<accession>A0A2U9IS69</accession>
<evidence type="ECO:0000259" key="4">
    <source>
        <dbReference type="SMART" id="SM00382"/>
    </source>
</evidence>
<dbReference type="InterPro" id="IPR004948">
    <property type="entry name" value="Nuc-triphosphatase_THEP1"/>
</dbReference>
<name>A0A2U9IS69_9CREN</name>
<keyword evidence="3" id="KW-0067">ATP-binding</keyword>
<dbReference type="STRING" id="1293036.GCA_001315825_01675"/>
<evidence type="ECO:0000313" key="5">
    <source>
        <dbReference type="EMBL" id="AWR98890.1"/>
    </source>
</evidence>
<dbReference type="Pfam" id="PF03266">
    <property type="entry name" value="NTPase_1"/>
    <property type="match status" value="1"/>
</dbReference>
<dbReference type="InterPro" id="IPR003593">
    <property type="entry name" value="AAA+_ATPase"/>
</dbReference>
<dbReference type="KEGG" id="mhk:DFR87_03355"/>
<dbReference type="AlphaFoldDB" id="A0A2U9IS69"/>
<dbReference type="InterPro" id="IPR027417">
    <property type="entry name" value="P-loop_NTPase"/>
</dbReference>
<proteinExistence type="predicted"/>
<dbReference type="Proteomes" id="UP000247586">
    <property type="component" value="Chromosome"/>
</dbReference>
<evidence type="ECO:0000256" key="2">
    <source>
        <dbReference type="ARBA" id="ARBA00022801"/>
    </source>
</evidence>
<gene>
    <name evidence="5" type="ORF">DFR87_03355</name>
</gene>
<organism evidence="5 6">
    <name type="scientific">Metallosphaera hakonensis JCM 8857 = DSM 7519</name>
    <dbReference type="NCBI Taxonomy" id="1293036"/>
    <lineage>
        <taxon>Archaea</taxon>
        <taxon>Thermoproteota</taxon>
        <taxon>Thermoprotei</taxon>
        <taxon>Sulfolobales</taxon>
        <taxon>Sulfolobaceae</taxon>
        <taxon>Metallosphaera</taxon>
    </lineage>
</organism>
<dbReference type="RefSeq" id="WP_054836720.1">
    <property type="nucleotide sequence ID" value="NZ_BBBA01000009.1"/>
</dbReference>
<dbReference type="GeneID" id="36834347"/>
<dbReference type="Gene3D" id="3.40.50.300">
    <property type="entry name" value="P-loop containing nucleotide triphosphate hydrolases"/>
    <property type="match status" value="1"/>
</dbReference>
<dbReference type="PANTHER" id="PTHR43146">
    <property type="entry name" value="CANCER-RELATED NUCLEOSIDE-TRIPHOSPHATASE"/>
    <property type="match status" value="1"/>
</dbReference>
<reference evidence="5" key="1">
    <citation type="submission" date="2018-05" db="EMBL/GenBank/DDBJ databases">
        <title>Complete Genome Sequences of Extremely Thermoacidophilic, Metal-Mobilizing Type-Strain Members of the Archaeal Family Sulfolobaceae: Acidianus brierleyi DSM-1651T, Acidianus sulfidivorans DSM-18786T, Metallosphaera hakonensis DSM-7519T, and Metallosphaera prunae DSM-10039T.</title>
        <authorList>
            <person name="Counts J.A."/>
            <person name="Kelly R.M."/>
        </authorList>
    </citation>
    <scope>NUCLEOTIDE SEQUENCE [LARGE SCALE GENOMIC DNA]</scope>
    <source>
        <strain evidence="5">HO1-1</strain>
    </source>
</reference>
<keyword evidence="1" id="KW-0547">Nucleotide-binding</keyword>
<keyword evidence="2" id="KW-0378">Hydrolase</keyword>
<dbReference type="OrthoDB" id="52698at2157"/>
<keyword evidence="6" id="KW-1185">Reference proteome</keyword>
<evidence type="ECO:0000256" key="3">
    <source>
        <dbReference type="ARBA" id="ARBA00022840"/>
    </source>
</evidence>
<dbReference type="SUPFAM" id="SSF52540">
    <property type="entry name" value="P-loop containing nucleoside triphosphate hydrolases"/>
    <property type="match status" value="1"/>
</dbReference>
<dbReference type="GO" id="GO:0005524">
    <property type="term" value="F:ATP binding"/>
    <property type="evidence" value="ECO:0007669"/>
    <property type="project" value="UniProtKB-KW"/>
</dbReference>
<dbReference type="PANTHER" id="PTHR43146:SF1">
    <property type="entry name" value="CANCER-RELATED NUCLEOSIDE-TRIPHOSPHATASE"/>
    <property type="match status" value="1"/>
</dbReference>
<dbReference type="EMBL" id="CP029287">
    <property type="protein sequence ID" value="AWR98890.1"/>
    <property type="molecule type" value="Genomic_DNA"/>
</dbReference>
<sequence>MKEYSDKLLRTPRILVTGKPGIGKTSLIKDISKEINKIRIGGFYTEEIRRNGTRVGFKFVSFSGESRLLASIEPIGKLKVGKYYLVESLDILGEVKEDIMKADMIIMDEIGPMELKIGELREIIYEGLALEKFVLATVHRSVRLEGKLYELDRFNTQKIKSEILQLIKEYFGSR</sequence>
<evidence type="ECO:0000256" key="1">
    <source>
        <dbReference type="ARBA" id="ARBA00022741"/>
    </source>
</evidence>